<keyword evidence="5" id="KW-1185">Reference proteome</keyword>
<dbReference type="InterPro" id="IPR005746">
    <property type="entry name" value="Thioredoxin"/>
</dbReference>
<dbReference type="KEGG" id="tmn:UCRPA7_8117"/>
<dbReference type="InterPro" id="IPR013766">
    <property type="entry name" value="Thioredoxin_domain"/>
</dbReference>
<dbReference type="SUPFAM" id="SSF52833">
    <property type="entry name" value="Thioredoxin-like"/>
    <property type="match status" value="1"/>
</dbReference>
<dbReference type="CDD" id="cd02947">
    <property type="entry name" value="TRX_family"/>
    <property type="match status" value="1"/>
</dbReference>
<dbReference type="RefSeq" id="XP_007918827.1">
    <property type="nucleotide sequence ID" value="XM_007920636.1"/>
</dbReference>
<evidence type="ECO:0000256" key="2">
    <source>
        <dbReference type="ARBA" id="ARBA00023157"/>
    </source>
</evidence>
<accession>R8BAP6</accession>
<dbReference type="OrthoDB" id="10263751at2759"/>
<dbReference type="PROSITE" id="PS51352">
    <property type="entry name" value="THIOREDOXIN_2"/>
    <property type="match status" value="1"/>
</dbReference>
<keyword evidence="2" id="KW-1015">Disulfide bond</keyword>
<feature type="domain" description="Thioredoxin" evidence="3">
    <location>
        <begin position="1"/>
        <end position="114"/>
    </location>
</feature>
<evidence type="ECO:0000259" key="3">
    <source>
        <dbReference type="PROSITE" id="PS51352"/>
    </source>
</evidence>
<dbReference type="PRINTS" id="PR00421">
    <property type="entry name" value="THIOREDOXIN"/>
</dbReference>
<dbReference type="EMBL" id="KB933348">
    <property type="protein sequence ID" value="EON96393.1"/>
    <property type="molecule type" value="Genomic_DNA"/>
</dbReference>
<dbReference type="HOGENOM" id="CLU_090389_14_0_1"/>
<gene>
    <name evidence="4" type="ORF">UCRPA7_8117</name>
</gene>
<protein>
    <submittedName>
        <fullName evidence="4">Putative thioredoxin protein</fullName>
    </submittedName>
</protein>
<proteinExistence type="inferred from homology"/>
<evidence type="ECO:0000256" key="1">
    <source>
        <dbReference type="ARBA" id="ARBA00008987"/>
    </source>
</evidence>
<reference evidence="5" key="1">
    <citation type="journal article" date="2013" name="Genome Announc.">
        <title>Draft genome sequence of the ascomycete Phaeoacremonium aleophilum strain UCR-PA7, a causal agent of the esca disease complex in grapevines.</title>
        <authorList>
            <person name="Blanco-Ulate B."/>
            <person name="Rolshausen P."/>
            <person name="Cantu D."/>
        </authorList>
    </citation>
    <scope>NUCLEOTIDE SEQUENCE [LARGE SCALE GENOMIC DNA]</scope>
    <source>
        <strain evidence="5">UCR-PA7</strain>
    </source>
</reference>
<dbReference type="FunFam" id="3.40.30.10:FF:000245">
    <property type="entry name" value="Thioredoxin"/>
    <property type="match status" value="1"/>
</dbReference>
<dbReference type="Proteomes" id="UP000014074">
    <property type="component" value="Unassembled WGS sequence"/>
</dbReference>
<dbReference type="AlphaFoldDB" id="R8BAP6"/>
<evidence type="ECO:0000313" key="5">
    <source>
        <dbReference type="Proteomes" id="UP000014074"/>
    </source>
</evidence>
<dbReference type="eggNOG" id="KOG0907">
    <property type="taxonomic scope" value="Eukaryota"/>
</dbReference>
<dbReference type="GeneID" id="19328939"/>
<dbReference type="NCBIfam" id="TIGR01068">
    <property type="entry name" value="thioredoxin"/>
    <property type="match status" value="1"/>
</dbReference>
<name>R8BAP6_PHAM7</name>
<dbReference type="PANTHER" id="PTHR46115">
    <property type="entry name" value="THIOREDOXIN-LIKE PROTEIN 1"/>
    <property type="match status" value="1"/>
</dbReference>
<comment type="similarity">
    <text evidence="1">Belongs to the thioredoxin family.</text>
</comment>
<organism evidence="4 5">
    <name type="scientific">Phaeoacremonium minimum (strain UCR-PA7)</name>
    <name type="common">Esca disease fungus</name>
    <name type="synonym">Togninia minima</name>
    <dbReference type="NCBI Taxonomy" id="1286976"/>
    <lineage>
        <taxon>Eukaryota</taxon>
        <taxon>Fungi</taxon>
        <taxon>Dikarya</taxon>
        <taxon>Ascomycota</taxon>
        <taxon>Pezizomycotina</taxon>
        <taxon>Sordariomycetes</taxon>
        <taxon>Sordariomycetidae</taxon>
        <taxon>Togniniales</taxon>
        <taxon>Togniniaceae</taxon>
        <taxon>Phaeoacremonium</taxon>
    </lineage>
</organism>
<dbReference type="Gene3D" id="3.40.30.10">
    <property type="entry name" value="Glutaredoxin"/>
    <property type="match status" value="1"/>
</dbReference>
<evidence type="ECO:0000313" key="4">
    <source>
        <dbReference type="EMBL" id="EON96393.1"/>
    </source>
</evidence>
<dbReference type="Pfam" id="PF00085">
    <property type="entry name" value="Thioredoxin"/>
    <property type="match status" value="1"/>
</dbReference>
<dbReference type="InterPro" id="IPR036249">
    <property type="entry name" value="Thioredoxin-like_sf"/>
</dbReference>
<sequence length="115" mass="12803">MTVHNIQSVEGFKESLAKNDVVFVDWFATWCGPCKAIAPKISQWALENPSIHFAKVDVDDLPELSQEYGIRAMPTFMIFKNGDKVDEFVGANPGPLLQLISKHKPEEKAEEAAAE</sequence>
<dbReference type="GO" id="GO:0015035">
    <property type="term" value="F:protein-disulfide reductase activity"/>
    <property type="evidence" value="ECO:0007669"/>
    <property type="project" value="InterPro"/>
</dbReference>